<comment type="caution">
    <text evidence="1">The sequence shown here is derived from an EMBL/GenBank/DDBJ whole genome shotgun (WGS) entry which is preliminary data.</text>
</comment>
<dbReference type="Proteomes" id="UP001148629">
    <property type="component" value="Unassembled WGS sequence"/>
</dbReference>
<evidence type="ECO:0000313" key="1">
    <source>
        <dbReference type="EMBL" id="KAJ3526339.1"/>
    </source>
</evidence>
<reference evidence="1" key="1">
    <citation type="submission" date="2022-08" db="EMBL/GenBank/DDBJ databases">
        <title>Genome Sequence of Fusarium decemcellulare.</title>
        <authorList>
            <person name="Buettner E."/>
        </authorList>
    </citation>
    <scope>NUCLEOTIDE SEQUENCE</scope>
    <source>
        <strain evidence="1">Babe19</strain>
    </source>
</reference>
<dbReference type="EMBL" id="JANRMS010001750">
    <property type="protein sequence ID" value="KAJ3526339.1"/>
    <property type="molecule type" value="Genomic_DNA"/>
</dbReference>
<keyword evidence="2" id="KW-1185">Reference proteome</keyword>
<name>A0ACC1RV12_9HYPO</name>
<organism evidence="1 2">
    <name type="scientific">Fusarium decemcellulare</name>
    <dbReference type="NCBI Taxonomy" id="57161"/>
    <lineage>
        <taxon>Eukaryota</taxon>
        <taxon>Fungi</taxon>
        <taxon>Dikarya</taxon>
        <taxon>Ascomycota</taxon>
        <taxon>Pezizomycotina</taxon>
        <taxon>Sordariomycetes</taxon>
        <taxon>Hypocreomycetidae</taxon>
        <taxon>Hypocreales</taxon>
        <taxon>Nectriaceae</taxon>
        <taxon>Fusarium</taxon>
        <taxon>Fusarium decemcellulare species complex</taxon>
    </lineage>
</organism>
<evidence type="ECO:0000313" key="2">
    <source>
        <dbReference type="Proteomes" id="UP001148629"/>
    </source>
</evidence>
<accession>A0ACC1RV12</accession>
<gene>
    <name evidence="1" type="ORF">NM208_g11239</name>
</gene>
<sequence>MPWAEAPKVDFREERKYRWSCGHLDLKESALFGELHERFNTVPMFIQDPEAFHCDVDAIARQSSTQEEFFASLQARREERLEELNQMRQRISILFILGYSTLSIKQEIRSVDLSAFASLDSLVAFLASLLGPDEHGNHPHMFDTYAESQLRKLKKNKNTITGGYVGPQQTPGPVPTATTSCSSQPHAAPSVSGKASRRKSRKTRKAKGISLGDDKRKRSDEDARDEGIRSKRQRVERDSSPKGPSSGIEKETEKSAIDKLSASKSSNSAASRERVDKLESLTPVSGSKRKRSRQTRSETPQTDGQAYISELEDIFPPRNTKRQCSSTNANEATPRSRLGLDSMAGDSAAIDSNPKGRQILPSVLGRKASNRSKHRD</sequence>
<proteinExistence type="predicted"/>
<protein>
    <submittedName>
        <fullName evidence="1">Uncharacterized protein</fullName>
    </submittedName>
</protein>